<dbReference type="EC" id="3.4.14.10" evidence="4"/>
<comment type="function">
    <text evidence="2">Secreted tripeptidyl-peptidase which degrades proteins at acidic pHs and is involved in virulence.</text>
</comment>
<evidence type="ECO:0000256" key="1">
    <source>
        <dbReference type="ARBA" id="ARBA00001910"/>
    </source>
</evidence>
<reference evidence="19 20" key="1">
    <citation type="journal article" date="2014" name="Proc. Natl. Acad. Sci. U.S.A.">
        <title>Trajectory and genomic determinants of fungal-pathogen speciation and host adaptation.</title>
        <authorList>
            <person name="Hu X."/>
            <person name="Xiao G."/>
            <person name="Zheng P."/>
            <person name="Shang Y."/>
            <person name="Su Y."/>
            <person name="Zhang X."/>
            <person name="Liu X."/>
            <person name="Zhan S."/>
            <person name="St Leger R.J."/>
            <person name="Wang C."/>
        </authorList>
    </citation>
    <scope>NUCLEOTIDE SEQUENCE [LARGE SCALE GENOMIC DNA]</scope>
    <source>
        <strain evidence="19 20">ARSEF 1941</strain>
    </source>
</reference>
<dbReference type="STRING" id="1081103.A0A0B2WMY0"/>
<feature type="active site" description="Charge relay system" evidence="15">
    <location>
        <position position="272"/>
    </location>
</feature>
<feature type="region of interest" description="Disordered" evidence="16">
    <location>
        <begin position="370"/>
        <end position="389"/>
    </location>
</feature>
<evidence type="ECO:0000256" key="8">
    <source>
        <dbReference type="ARBA" id="ARBA00022729"/>
    </source>
</evidence>
<dbReference type="PROSITE" id="PS51695">
    <property type="entry name" value="SEDOLISIN"/>
    <property type="match status" value="1"/>
</dbReference>
<feature type="chain" id="PRO_5002081346" description="tripeptidyl-peptidase II" evidence="17">
    <location>
        <begin position="19"/>
        <end position="581"/>
    </location>
</feature>
<evidence type="ECO:0000313" key="20">
    <source>
        <dbReference type="Proteomes" id="UP000030816"/>
    </source>
</evidence>
<dbReference type="Pfam" id="PF09286">
    <property type="entry name" value="Pro-kuma_activ"/>
    <property type="match status" value="1"/>
</dbReference>
<feature type="binding site" evidence="15">
    <location>
        <position position="532"/>
    </location>
    <ligand>
        <name>Ca(2+)</name>
        <dbReference type="ChEBI" id="CHEBI:29108"/>
    </ligand>
</feature>
<dbReference type="Gene3D" id="3.40.50.200">
    <property type="entry name" value="Peptidase S8/S53 domain"/>
    <property type="match status" value="1"/>
</dbReference>
<evidence type="ECO:0000256" key="11">
    <source>
        <dbReference type="ARBA" id="ARBA00022837"/>
    </source>
</evidence>
<dbReference type="GeneID" id="63741553"/>
<evidence type="ECO:0000256" key="2">
    <source>
        <dbReference type="ARBA" id="ARBA00002451"/>
    </source>
</evidence>
<keyword evidence="6 15" id="KW-0645">Protease</keyword>
<feature type="binding site" evidence="15">
    <location>
        <position position="559"/>
    </location>
    <ligand>
        <name>Ca(2+)</name>
        <dbReference type="ChEBI" id="CHEBI:29108"/>
    </ligand>
</feature>
<dbReference type="InterPro" id="IPR050819">
    <property type="entry name" value="Tripeptidyl-peptidase_I"/>
</dbReference>
<dbReference type="Pfam" id="PF00082">
    <property type="entry name" value="Peptidase_S8"/>
    <property type="match status" value="1"/>
</dbReference>
<dbReference type="HOGENOM" id="CLU_013783_3_0_1"/>
<feature type="active site" description="Charge relay system" evidence="15">
    <location>
        <position position="268"/>
    </location>
</feature>
<evidence type="ECO:0000256" key="5">
    <source>
        <dbReference type="ARBA" id="ARBA00022525"/>
    </source>
</evidence>
<dbReference type="AlphaFoldDB" id="A0A0B2WMY0"/>
<keyword evidence="9 15" id="KW-0378">Hydrolase</keyword>
<dbReference type="GO" id="GO:0006508">
    <property type="term" value="P:proteolysis"/>
    <property type="evidence" value="ECO:0007669"/>
    <property type="project" value="UniProtKB-KW"/>
</dbReference>
<dbReference type="InterPro" id="IPR000209">
    <property type="entry name" value="Peptidase_S8/S53_dom"/>
</dbReference>
<accession>A0A0B2WMY0</accession>
<dbReference type="SUPFAM" id="SSF54897">
    <property type="entry name" value="Protease propeptides/inhibitors"/>
    <property type="match status" value="1"/>
</dbReference>
<feature type="active site" description="Charge relay system" evidence="15">
    <location>
        <position position="489"/>
    </location>
</feature>
<dbReference type="EMBL" id="AZHE01000027">
    <property type="protein sequence ID" value="KHN95049.1"/>
    <property type="molecule type" value="Genomic_DNA"/>
</dbReference>
<dbReference type="Proteomes" id="UP000030816">
    <property type="component" value="Unassembled WGS sequence"/>
</dbReference>
<comment type="subcellular location">
    <subcellularLocation>
        <location evidence="3">Secreted</location>
        <location evidence="3">Extracellular space</location>
    </subcellularLocation>
</comment>
<feature type="signal peptide" evidence="17">
    <location>
        <begin position="1"/>
        <end position="18"/>
    </location>
</feature>
<organism evidence="19 20">
    <name type="scientific">Metarhizium album (strain ARSEF 1941)</name>
    <dbReference type="NCBI Taxonomy" id="1081103"/>
    <lineage>
        <taxon>Eukaryota</taxon>
        <taxon>Fungi</taxon>
        <taxon>Dikarya</taxon>
        <taxon>Ascomycota</taxon>
        <taxon>Pezizomycotina</taxon>
        <taxon>Sordariomycetes</taxon>
        <taxon>Hypocreomycetidae</taxon>
        <taxon>Hypocreales</taxon>
        <taxon>Clavicipitaceae</taxon>
        <taxon>Metarhizium</taxon>
    </lineage>
</organism>
<comment type="cofactor">
    <cofactor evidence="15">
        <name>Ca(2+)</name>
        <dbReference type="ChEBI" id="CHEBI:29108"/>
    </cofactor>
    <text evidence="15">Binds 1 Ca(2+) ion per subunit.</text>
</comment>
<evidence type="ECO:0000256" key="9">
    <source>
        <dbReference type="ARBA" id="ARBA00022801"/>
    </source>
</evidence>
<dbReference type="GO" id="GO:0046872">
    <property type="term" value="F:metal ion binding"/>
    <property type="evidence" value="ECO:0007669"/>
    <property type="project" value="UniProtKB-UniRule"/>
</dbReference>
<comment type="catalytic activity">
    <reaction evidence="1">
        <text>Release of an N-terminal tripeptide from a polypeptide.</text>
        <dbReference type="EC" id="3.4.14.10"/>
    </reaction>
</comment>
<evidence type="ECO:0000256" key="17">
    <source>
        <dbReference type="SAM" id="SignalP"/>
    </source>
</evidence>
<dbReference type="FunFam" id="3.40.50.200:FF:000015">
    <property type="entry name" value="Tripeptidyl peptidase A"/>
    <property type="match status" value="1"/>
</dbReference>
<keyword evidence="11 15" id="KW-0106">Calcium</keyword>
<evidence type="ECO:0000256" key="13">
    <source>
        <dbReference type="ARBA" id="ARBA00023145"/>
    </source>
</evidence>
<keyword evidence="10 15" id="KW-0720">Serine protease</keyword>
<dbReference type="SUPFAM" id="SSF52743">
    <property type="entry name" value="Subtilisin-like"/>
    <property type="match status" value="1"/>
</dbReference>
<keyword evidence="14" id="KW-0325">Glycoprotein</keyword>
<evidence type="ECO:0000256" key="4">
    <source>
        <dbReference type="ARBA" id="ARBA00012462"/>
    </source>
</evidence>
<evidence type="ECO:0000256" key="6">
    <source>
        <dbReference type="ARBA" id="ARBA00022670"/>
    </source>
</evidence>
<evidence type="ECO:0000313" key="19">
    <source>
        <dbReference type="EMBL" id="KHN95049.1"/>
    </source>
</evidence>
<comment type="caution">
    <text evidence="19">The sequence shown here is derived from an EMBL/GenBank/DDBJ whole genome shotgun (WGS) entry which is preliminary data.</text>
</comment>
<sequence>MAPSLLVAACTFARLATSAICVEKATTIPDGWQMLDEMPDASTPMRFSIALRQPEMHTLPSKILAHGLLDINDTRSLKTPAKQDVDRVMAWLSCNGISGASLDMDWIHVPTTVGQAERLLDTRLRRYSYHGRKPILRATEYNIPDSLSESIDFIHPIANFMTPEHEVSVEPPLAAEDQGLHRRDVACSPVTTLDCINNLYGINYTTPDGESCIRFGIAGFLEQWASYADTQQSFRRSRPDLVKAGYNFTVELIQGGENRQDLGTAGSEASLDIQYGMAVGFPANVIYYSTGGRGQKIDENGKPLTGELDDNEPYLELLQYLSSKTNHDLPDVLSISYADDELSVPRAYAIRVCHEIGMLTARGVSVLASSGDGGARGGSNATCRSNDGSNKEMTISTFPASCPWVTSVGAVDNGQEPPNGSNFSSGGFSAYFPRPDWQDTAVEEYVSELNGHLEGYYNPEMRAVPDISAIGTRFSTIINGTPLMLRGTSASTPVLAGMIALVNDARVRQGKPVLGWLNKRLYSEEVRSVLQDITTGQSFSCDFSGDNKPGGWPATKGYDAITGLGVPNDFTKFMDVLVNMD</sequence>
<evidence type="ECO:0000256" key="7">
    <source>
        <dbReference type="ARBA" id="ARBA00022723"/>
    </source>
</evidence>
<proteinExistence type="predicted"/>
<keyword evidence="12" id="KW-0843">Virulence</keyword>
<dbReference type="RefSeq" id="XP_040676115.1">
    <property type="nucleotide sequence ID" value="XM_040825896.1"/>
</dbReference>
<dbReference type="InterPro" id="IPR036852">
    <property type="entry name" value="Peptidase_S8/S53_dom_sf"/>
</dbReference>
<dbReference type="CDD" id="cd11377">
    <property type="entry name" value="Pro-peptidase_S53"/>
    <property type="match status" value="1"/>
</dbReference>
<keyword evidence="5" id="KW-0964">Secreted</keyword>
<dbReference type="OrthoDB" id="409122at2759"/>
<dbReference type="InterPro" id="IPR015366">
    <property type="entry name" value="S53_propep"/>
</dbReference>
<dbReference type="GO" id="GO:0005576">
    <property type="term" value="C:extracellular region"/>
    <property type="evidence" value="ECO:0007669"/>
    <property type="project" value="UniProtKB-SubCell"/>
</dbReference>
<keyword evidence="8 17" id="KW-0732">Signal</keyword>
<dbReference type="GO" id="GO:0008240">
    <property type="term" value="F:tripeptidyl-peptidase activity"/>
    <property type="evidence" value="ECO:0007669"/>
    <property type="project" value="UniProtKB-EC"/>
</dbReference>
<protein>
    <recommendedName>
        <fullName evidence="4">tripeptidyl-peptidase II</fullName>
        <ecNumber evidence="4">3.4.14.10</ecNumber>
    </recommendedName>
</protein>
<evidence type="ECO:0000256" key="14">
    <source>
        <dbReference type="ARBA" id="ARBA00023180"/>
    </source>
</evidence>
<feature type="binding site" evidence="15">
    <location>
        <position position="557"/>
    </location>
    <ligand>
        <name>Ca(2+)</name>
        <dbReference type="ChEBI" id="CHEBI:29108"/>
    </ligand>
</feature>
<feature type="binding site" evidence="15">
    <location>
        <position position="533"/>
    </location>
    <ligand>
        <name>Ca(2+)</name>
        <dbReference type="ChEBI" id="CHEBI:29108"/>
    </ligand>
</feature>
<dbReference type="PANTHER" id="PTHR14218">
    <property type="entry name" value="PROTEASE S8 TRIPEPTIDYL PEPTIDASE I CLN2"/>
    <property type="match status" value="1"/>
</dbReference>
<evidence type="ECO:0000256" key="15">
    <source>
        <dbReference type="PROSITE-ProRule" id="PRU01032"/>
    </source>
</evidence>
<keyword evidence="20" id="KW-1185">Reference proteome</keyword>
<feature type="domain" description="Peptidase S53" evidence="18">
    <location>
        <begin position="190"/>
        <end position="579"/>
    </location>
</feature>
<keyword evidence="13" id="KW-0865">Zymogen</keyword>
<evidence type="ECO:0000256" key="3">
    <source>
        <dbReference type="ARBA" id="ARBA00004239"/>
    </source>
</evidence>
<dbReference type="SMART" id="SM00944">
    <property type="entry name" value="Pro-kuma_activ"/>
    <property type="match status" value="1"/>
</dbReference>
<evidence type="ECO:0000256" key="12">
    <source>
        <dbReference type="ARBA" id="ARBA00023026"/>
    </source>
</evidence>
<dbReference type="GO" id="GO:0004252">
    <property type="term" value="F:serine-type endopeptidase activity"/>
    <property type="evidence" value="ECO:0007669"/>
    <property type="project" value="UniProtKB-UniRule"/>
</dbReference>
<evidence type="ECO:0000259" key="18">
    <source>
        <dbReference type="PROSITE" id="PS51695"/>
    </source>
</evidence>
<gene>
    <name evidence="19" type="ORF">MAM_07098</name>
</gene>
<evidence type="ECO:0000256" key="16">
    <source>
        <dbReference type="SAM" id="MobiDB-lite"/>
    </source>
</evidence>
<dbReference type="PANTHER" id="PTHR14218:SF15">
    <property type="entry name" value="TRIPEPTIDYL-PEPTIDASE 1"/>
    <property type="match status" value="1"/>
</dbReference>
<dbReference type="CDD" id="cd04056">
    <property type="entry name" value="Peptidases_S53"/>
    <property type="match status" value="1"/>
</dbReference>
<keyword evidence="7 15" id="KW-0479">Metal-binding</keyword>
<evidence type="ECO:0000256" key="10">
    <source>
        <dbReference type="ARBA" id="ARBA00022825"/>
    </source>
</evidence>
<dbReference type="InterPro" id="IPR030400">
    <property type="entry name" value="Sedolisin_dom"/>
</dbReference>
<name>A0A0B2WMY0_METAS</name>